<organism evidence="1">
    <name type="scientific">hydrothermal vent metagenome</name>
    <dbReference type="NCBI Taxonomy" id="652676"/>
    <lineage>
        <taxon>unclassified sequences</taxon>
        <taxon>metagenomes</taxon>
        <taxon>ecological metagenomes</taxon>
    </lineage>
</organism>
<feature type="non-terminal residue" evidence="1">
    <location>
        <position position="192"/>
    </location>
</feature>
<accession>A0A3B0WFT6</accession>
<dbReference type="PANTHER" id="PTHR43649:SF12">
    <property type="entry name" value="DIACETYLCHITOBIOSE BINDING PROTEIN DASA"/>
    <property type="match status" value="1"/>
</dbReference>
<dbReference type="Pfam" id="PF01547">
    <property type="entry name" value="SBP_bac_1"/>
    <property type="match status" value="1"/>
</dbReference>
<dbReference type="InterPro" id="IPR006059">
    <property type="entry name" value="SBP"/>
</dbReference>
<dbReference type="PROSITE" id="PS51257">
    <property type="entry name" value="PROKAR_LIPOPROTEIN"/>
    <property type="match status" value="1"/>
</dbReference>
<sequence length="192" mass="21152">MRKTVKMLILLFFFVACKNTDNSADTAITANEAISAENSVQTSIITLAVPDDAIPAYQLLVAAFESEQEQIDVRVVGFNELQNERENNGDIYEAATRGADLFQVLGNIVPDTAYLLDLKPLIETDPDFDVDDFLPGLLDTSAAAIWHIPTTAEYPMIFYNKLAFAESGLANPDPGWTLDEFLTAAQTLTLRE</sequence>
<dbReference type="EMBL" id="UOEU01000924">
    <property type="protein sequence ID" value="VAW42474.1"/>
    <property type="molecule type" value="Genomic_DNA"/>
</dbReference>
<dbReference type="InterPro" id="IPR050490">
    <property type="entry name" value="Bact_solute-bd_prot1"/>
</dbReference>
<gene>
    <name evidence="1" type="ORF">MNBD_CHLOROFLEXI01-2548</name>
</gene>
<dbReference type="Gene3D" id="3.40.190.10">
    <property type="entry name" value="Periplasmic binding protein-like II"/>
    <property type="match status" value="1"/>
</dbReference>
<evidence type="ECO:0008006" key="2">
    <source>
        <dbReference type="Google" id="ProtNLM"/>
    </source>
</evidence>
<dbReference type="PANTHER" id="PTHR43649">
    <property type="entry name" value="ARABINOSE-BINDING PROTEIN-RELATED"/>
    <property type="match status" value="1"/>
</dbReference>
<dbReference type="SUPFAM" id="SSF53850">
    <property type="entry name" value="Periplasmic binding protein-like II"/>
    <property type="match status" value="1"/>
</dbReference>
<dbReference type="AlphaFoldDB" id="A0A3B0WFT6"/>
<protein>
    <recommendedName>
        <fullName evidence="2">Extracellular solute-binding protein</fullName>
    </recommendedName>
</protein>
<reference evidence="1" key="1">
    <citation type="submission" date="2018-06" db="EMBL/GenBank/DDBJ databases">
        <authorList>
            <person name="Zhirakovskaya E."/>
        </authorList>
    </citation>
    <scope>NUCLEOTIDE SEQUENCE</scope>
</reference>
<name>A0A3B0WFT6_9ZZZZ</name>
<proteinExistence type="predicted"/>
<evidence type="ECO:0000313" key="1">
    <source>
        <dbReference type="EMBL" id="VAW42474.1"/>
    </source>
</evidence>